<dbReference type="GO" id="GO:0008967">
    <property type="term" value="F:phosphoglycolate phosphatase activity"/>
    <property type="evidence" value="ECO:0007669"/>
    <property type="project" value="TreeGrafter"/>
</dbReference>
<dbReference type="GO" id="GO:0006281">
    <property type="term" value="P:DNA repair"/>
    <property type="evidence" value="ECO:0007669"/>
    <property type="project" value="TreeGrafter"/>
</dbReference>
<dbReference type="AlphaFoldDB" id="A0A830H5W8"/>
<dbReference type="PANTHER" id="PTHR43434:SF16">
    <property type="entry name" value="BLL8046 PROTEIN"/>
    <property type="match status" value="1"/>
</dbReference>
<evidence type="ECO:0000313" key="1">
    <source>
        <dbReference type="EMBL" id="GHP02596.1"/>
    </source>
</evidence>
<proteinExistence type="predicted"/>
<dbReference type="InterPro" id="IPR036412">
    <property type="entry name" value="HAD-like_sf"/>
</dbReference>
<dbReference type="Proteomes" id="UP000660262">
    <property type="component" value="Unassembled WGS sequence"/>
</dbReference>
<sequence>MKMSSSMKSVGVLFDVDGTLADSTNLAYTATNEVLLRHGHKQISIEAYLKATIHTTPRRMAVHAHEDPEHPAGLVLAKDFDETYVQRVSEETTPFFPGVAEVVKYAHENDAALGVLSNACGDYARAVCAANGEAGALLAAANVVWGADDVDAPKPAPNGLRACVRALLGDEGDACSRCVYVGDAPTDGMAASAAGCRSVGVTWGAHGKEALADHFDVVVESGDALHEAIRHVLMQMQPIQT</sequence>
<organism evidence="1 2">
    <name type="scientific">Pycnococcus provasolii</name>
    <dbReference type="NCBI Taxonomy" id="41880"/>
    <lineage>
        <taxon>Eukaryota</taxon>
        <taxon>Viridiplantae</taxon>
        <taxon>Chlorophyta</taxon>
        <taxon>Pseudoscourfieldiophyceae</taxon>
        <taxon>Pseudoscourfieldiales</taxon>
        <taxon>Pycnococcaceae</taxon>
        <taxon>Pycnococcus</taxon>
    </lineage>
</organism>
<protein>
    <recommendedName>
        <fullName evidence="3">Phosphoglycolate phosphatase</fullName>
    </recommendedName>
</protein>
<dbReference type="SFLD" id="SFLDG01129">
    <property type="entry name" value="C1.5:_HAD__Beta-PGM__Phosphata"/>
    <property type="match status" value="1"/>
</dbReference>
<gene>
    <name evidence="1" type="ORF">PPROV_000135200</name>
</gene>
<dbReference type="InterPro" id="IPR023198">
    <property type="entry name" value="PGP-like_dom2"/>
</dbReference>
<evidence type="ECO:0000313" key="2">
    <source>
        <dbReference type="Proteomes" id="UP000660262"/>
    </source>
</evidence>
<dbReference type="InterPro" id="IPR041492">
    <property type="entry name" value="HAD_2"/>
</dbReference>
<comment type="caution">
    <text evidence="1">The sequence shown here is derived from an EMBL/GenBank/DDBJ whole genome shotgun (WGS) entry which is preliminary data.</text>
</comment>
<dbReference type="SUPFAM" id="SSF56784">
    <property type="entry name" value="HAD-like"/>
    <property type="match status" value="1"/>
</dbReference>
<dbReference type="InterPro" id="IPR023214">
    <property type="entry name" value="HAD_sf"/>
</dbReference>
<dbReference type="InterPro" id="IPR050155">
    <property type="entry name" value="HAD-like_hydrolase_sf"/>
</dbReference>
<dbReference type="Pfam" id="PF13419">
    <property type="entry name" value="HAD_2"/>
    <property type="match status" value="1"/>
</dbReference>
<dbReference type="EMBL" id="BNJQ01000003">
    <property type="protein sequence ID" value="GHP02596.1"/>
    <property type="molecule type" value="Genomic_DNA"/>
</dbReference>
<reference evidence="1" key="1">
    <citation type="submission" date="2020-10" db="EMBL/GenBank/DDBJ databases">
        <title>Unveiling of a novel bifunctional photoreceptor, Dualchrome1, isolated from a cosmopolitan green alga.</title>
        <authorList>
            <person name="Suzuki S."/>
            <person name="Kawachi M."/>
        </authorList>
    </citation>
    <scope>NUCLEOTIDE SEQUENCE</scope>
    <source>
        <strain evidence="1">NIES 2893</strain>
    </source>
</reference>
<keyword evidence="2" id="KW-1185">Reference proteome</keyword>
<dbReference type="Gene3D" id="1.10.150.240">
    <property type="entry name" value="Putative phosphatase, domain 2"/>
    <property type="match status" value="1"/>
</dbReference>
<name>A0A830H5W8_9CHLO</name>
<dbReference type="Gene3D" id="3.40.50.1000">
    <property type="entry name" value="HAD superfamily/HAD-like"/>
    <property type="match status" value="1"/>
</dbReference>
<dbReference type="SFLD" id="SFLDS00003">
    <property type="entry name" value="Haloacid_Dehalogenase"/>
    <property type="match status" value="1"/>
</dbReference>
<dbReference type="PANTHER" id="PTHR43434">
    <property type="entry name" value="PHOSPHOGLYCOLATE PHOSPHATASE"/>
    <property type="match status" value="1"/>
</dbReference>
<dbReference type="GO" id="GO:0005829">
    <property type="term" value="C:cytosol"/>
    <property type="evidence" value="ECO:0007669"/>
    <property type="project" value="TreeGrafter"/>
</dbReference>
<evidence type="ECO:0008006" key="3">
    <source>
        <dbReference type="Google" id="ProtNLM"/>
    </source>
</evidence>
<accession>A0A830H5W8</accession>
<dbReference type="OrthoDB" id="269227at2759"/>